<dbReference type="GO" id="GO:0003677">
    <property type="term" value="F:DNA binding"/>
    <property type="evidence" value="ECO:0007669"/>
    <property type="project" value="InterPro"/>
</dbReference>
<dbReference type="InterPro" id="IPR010982">
    <property type="entry name" value="Lambda_DNA-bd_dom_sf"/>
</dbReference>
<dbReference type="InterPro" id="IPR001387">
    <property type="entry name" value="Cro/C1-type_HTH"/>
</dbReference>
<accession>A0A9W6QF52</accession>
<dbReference type="Pfam" id="PF13560">
    <property type="entry name" value="HTH_31"/>
    <property type="match status" value="1"/>
</dbReference>
<dbReference type="Gene3D" id="1.10.260.40">
    <property type="entry name" value="lambda repressor-like DNA-binding domains"/>
    <property type="match status" value="1"/>
</dbReference>
<dbReference type="Proteomes" id="UP001165041">
    <property type="component" value="Unassembled WGS sequence"/>
</dbReference>
<dbReference type="CDD" id="cd00093">
    <property type="entry name" value="HTH_XRE"/>
    <property type="match status" value="1"/>
</dbReference>
<gene>
    <name evidence="2" type="ORF">Kpho02_72810</name>
</gene>
<dbReference type="RefSeq" id="WP_285740575.1">
    <property type="nucleotide sequence ID" value="NZ_BSSA01000043.1"/>
</dbReference>
<comment type="caution">
    <text evidence="2">The sequence shown here is derived from an EMBL/GenBank/DDBJ whole genome shotgun (WGS) entry which is preliminary data.</text>
</comment>
<sequence length="304" mass="33160">MPRPEKQIPWNTPAEVRAFAEDLRSLRRQAGLSYKQLSRRAMYSASTLSQAASGNGLPSLSITTAYVRACDGPVESWVQRHREVSTQAQSDRGFVLREDGTPALGPRRWTELFEEVSSEKELLQALREVRSAPGAVPPTELVAAAKRLGAPLTVSAVDAMMEFGILPPLDIVTALCVGSKLFDEEVRAAERAWGRVALQRRIAAVQEAAEENSGPAPEQEPAVLVPQQLDRPAAEQHQVLDGKVGMLVLHNSTTVTSEPAEAGHGDLLRLVHKLVDNKDFWQWAKFATGMLALTVIAITALMCL</sequence>
<organism evidence="2 3">
    <name type="scientific">Kitasatospora phosalacinea</name>
    <dbReference type="NCBI Taxonomy" id="2065"/>
    <lineage>
        <taxon>Bacteria</taxon>
        <taxon>Bacillati</taxon>
        <taxon>Actinomycetota</taxon>
        <taxon>Actinomycetes</taxon>
        <taxon>Kitasatosporales</taxon>
        <taxon>Streptomycetaceae</taxon>
        <taxon>Kitasatospora</taxon>
    </lineage>
</organism>
<dbReference type="SUPFAM" id="SSF47413">
    <property type="entry name" value="lambda repressor-like DNA-binding domains"/>
    <property type="match status" value="1"/>
</dbReference>
<dbReference type="AlphaFoldDB" id="A0A9W6QF52"/>
<feature type="domain" description="HTH cro/C1-type" evidence="1">
    <location>
        <begin position="22"/>
        <end position="77"/>
    </location>
</feature>
<proteinExistence type="predicted"/>
<reference evidence="2" key="1">
    <citation type="submission" date="2023-02" db="EMBL/GenBank/DDBJ databases">
        <title>Kitasatospora phosalacinea NBRC 14627.</title>
        <authorList>
            <person name="Ichikawa N."/>
            <person name="Sato H."/>
            <person name="Tonouchi N."/>
        </authorList>
    </citation>
    <scope>NUCLEOTIDE SEQUENCE</scope>
    <source>
        <strain evidence="2">NBRC 14627</strain>
    </source>
</reference>
<name>A0A9W6QF52_9ACTN</name>
<dbReference type="EMBL" id="BSSA01000043">
    <property type="protein sequence ID" value="GLW74984.1"/>
    <property type="molecule type" value="Genomic_DNA"/>
</dbReference>
<evidence type="ECO:0000259" key="1">
    <source>
        <dbReference type="SMART" id="SM00530"/>
    </source>
</evidence>
<evidence type="ECO:0000313" key="3">
    <source>
        <dbReference type="Proteomes" id="UP001165041"/>
    </source>
</evidence>
<evidence type="ECO:0000313" key="2">
    <source>
        <dbReference type="EMBL" id="GLW74984.1"/>
    </source>
</evidence>
<protein>
    <recommendedName>
        <fullName evidence="1">HTH cro/C1-type domain-containing protein</fullName>
    </recommendedName>
</protein>
<dbReference type="SMART" id="SM00530">
    <property type="entry name" value="HTH_XRE"/>
    <property type="match status" value="1"/>
</dbReference>